<keyword evidence="3" id="KW-1185">Reference proteome</keyword>
<dbReference type="Proteomes" id="UP000053091">
    <property type="component" value="Unassembled WGS sequence"/>
</dbReference>
<dbReference type="STRING" id="1678841.TBC1_111994"/>
<accession>A0A0S7BSX3</accession>
<dbReference type="PATRIC" id="fig|1678841.3.peg.2229"/>
<keyword evidence="1" id="KW-0732">Signal</keyword>
<dbReference type="Pfam" id="PF07396">
    <property type="entry name" value="Porin_O_P"/>
    <property type="match status" value="1"/>
</dbReference>
<dbReference type="Gene3D" id="2.40.160.10">
    <property type="entry name" value="Porin"/>
    <property type="match status" value="1"/>
</dbReference>
<dbReference type="InterPro" id="IPR010870">
    <property type="entry name" value="Porin_O/P"/>
</dbReference>
<dbReference type="OrthoDB" id="1151129at2"/>
<proteinExistence type="predicted"/>
<evidence type="ECO:0000313" key="2">
    <source>
        <dbReference type="EMBL" id="GAP43836.1"/>
    </source>
</evidence>
<gene>
    <name evidence="2" type="ORF">TBC1_111994</name>
</gene>
<dbReference type="RefSeq" id="WP_062041619.1">
    <property type="nucleotide sequence ID" value="NZ_DF968182.1"/>
</dbReference>
<evidence type="ECO:0000256" key="1">
    <source>
        <dbReference type="SAM" id="SignalP"/>
    </source>
</evidence>
<feature type="chain" id="PRO_5006633165" evidence="1">
    <location>
        <begin position="26"/>
        <end position="461"/>
    </location>
</feature>
<dbReference type="SUPFAM" id="SSF56935">
    <property type="entry name" value="Porins"/>
    <property type="match status" value="1"/>
</dbReference>
<dbReference type="AlphaFoldDB" id="A0A0S7BSX3"/>
<dbReference type="EMBL" id="DF968182">
    <property type="protein sequence ID" value="GAP43836.1"/>
    <property type="molecule type" value="Genomic_DNA"/>
</dbReference>
<sequence length="461" mass="52750">MRKMNHPKLMLVLAVFWLTGGYALGQETDTTVRYNQYGARVNRTPLKAEERNGILVLESKDQKYKIWYDARVQVDGAMFFGDTYNPIGNGTSVRRARFAVKSQFTEKWYGEFDLDISNSELELKDAYLEFSPNERLSLRAGNYKEGFSFESTTTSRYLTFIERPNAVNTFAPSRHIGVGVMYHKDWLFGMGGIHFQTVGDPEERLFSEDNNKDYGTDEGVSFTGKLVAMPFHNDFNKGLHIGIAGSYRTPKTDAEIRGHERYSTRSLTSINRKKYMDTDLISNVDHIVLGGLEFAAYHKNFRFQGEYLMSNVHRKKWDEEMPTEKFDGWYAFGSVLLFGGKYNYNTNDAEFTQPTRGKSWGDVELAFRYDYLSLNSGMDQIMGGAGEGYTFGINYHVNNNVKIMLNYAYLNHDRYASGKNKLFVGYDENGALTKDPRKVVDANGKAGDDFSFVSVRFEVDF</sequence>
<protein>
    <submittedName>
        <fullName evidence="2">Phosphate-selective porin</fullName>
    </submittedName>
</protein>
<dbReference type="InterPro" id="IPR023614">
    <property type="entry name" value="Porin_dom_sf"/>
</dbReference>
<name>A0A0S7BSX3_9BACT</name>
<organism evidence="2">
    <name type="scientific">Lentimicrobium saccharophilum</name>
    <dbReference type="NCBI Taxonomy" id="1678841"/>
    <lineage>
        <taxon>Bacteria</taxon>
        <taxon>Pseudomonadati</taxon>
        <taxon>Bacteroidota</taxon>
        <taxon>Bacteroidia</taxon>
        <taxon>Bacteroidales</taxon>
        <taxon>Lentimicrobiaceae</taxon>
        <taxon>Lentimicrobium</taxon>
    </lineage>
</organism>
<reference evidence="2" key="1">
    <citation type="journal article" date="2015" name="Genome Announc.">
        <title>Draft Genome Sequence of Bacteroidales Strain TBC1, a Novel Isolate from a Methanogenic Wastewater Treatment System.</title>
        <authorList>
            <person name="Tourlousse D.M."/>
            <person name="Matsuura N."/>
            <person name="Sun L."/>
            <person name="Toyonaga M."/>
            <person name="Kuroda K."/>
            <person name="Ohashi A."/>
            <person name="Cruz R."/>
            <person name="Yamaguchi T."/>
            <person name="Sekiguchi Y."/>
        </authorList>
    </citation>
    <scope>NUCLEOTIDE SEQUENCE [LARGE SCALE GENOMIC DNA]</scope>
    <source>
        <strain evidence="2">TBC1</strain>
    </source>
</reference>
<feature type="signal peptide" evidence="1">
    <location>
        <begin position="1"/>
        <end position="25"/>
    </location>
</feature>
<evidence type="ECO:0000313" key="3">
    <source>
        <dbReference type="Proteomes" id="UP000053091"/>
    </source>
</evidence>